<name>A0A1G2FEG8_9BACT</name>
<dbReference type="Proteomes" id="UP000177061">
    <property type="component" value="Unassembled WGS sequence"/>
</dbReference>
<accession>A0A1G2FEG8</accession>
<comment type="caution">
    <text evidence="1">The sequence shown here is derived from an EMBL/GenBank/DDBJ whole genome shotgun (WGS) entry which is preliminary data.</text>
</comment>
<organism evidence="1 2">
    <name type="scientific">Candidatus Portnoybacteria bacterium RIFCSPHIGHO2_12_FULL_38_9</name>
    <dbReference type="NCBI Taxonomy" id="1801997"/>
    <lineage>
        <taxon>Bacteria</taxon>
        <taxon>Candidatus Portnoyibacteriota</taxon>
    </lineage>
</organism>
<dbReference type="AlphaFoldDB" id="A0A1G2FEG8"/>
<dbReference type="EMBL" id="MHNB01000026">
    <property type="protein sequence ID" value="OGZ36466.1"/>
    <property type="molecule type" value="Genomic_DNA"/>
</dbReference>
<proteinExistence type="predicted"/>
<gene>
    <name evidence="1" type="ORF">A3J64_02460</name>
</gene>
<sequence length="209" mass="24483">MHLRENCFLKFIKKKEGLTMDKKISIEELIAEWEGFYQDIFWIKTDFSNLQIPEKESGFNRLIIMAEGMTPQRLYDKCGEFFPCWKWTGDSLDNVVVYSERTSKNGAYAVWVRDCAEADEELKNFSADRVREEGLTTETLAERLVHEIKYFRESGGHHLDVKNITLCTGSRYSFGSVPYVRWYYGDRLRVSGFYSGDAYDSLRPRRVVS</sequence>
<evidence type="ECO:0000313" key="2">
    <source>
        <dbReference type="Proteomes" id="UP000177061"/>
    </source>
</evidence>
<evidence type="ECO:0000313" key="1">
    <source>
        <dbReference type="EMBL" id="OGZ36466.1"/>
    </source>
</evidence>
<reference evidence="1 2" key="1">
    <citation type="journal article" date="2016" name="Nat. Commun.">
        <title>Thousands of microbial genomes shed light on interconnected biogeochemical processes in an aquifer system.</title>
        <authorList>
            <person name="Anantharaman K."/>
            <person name="Brown C.T."/>
            <person name="Hug L.A."/>
            <person name="Sharon I."/>
            <person name="Castelle C.J."/>
            <person name="Probst A.J."/>
            <person name="Thomas B.C."/>
            <person name="Singh A."/>
            <person name="Wilkins M.J."/>
            <person name="Karaoz U."/>
            <person name="Brodie E.L."/>
            <person name="Williams K.H."/>
            <person name="Hubbard S.S."/>
            <person name="Banfield J.F."/>
        </authorList>
    </citation>
    <scope>NUCLEOTIDE SEQUENCE [LARGE SCALE GENOMIC DNA]</scope>
</reference>
<protein>
    <submittedName>
        <fullName evidence="1">Uncharacterized protein</fullName>
    </submittedName>
</protein>